<accession>A0A5C3PWM2</accession>
<feature type="region of interest" description="Disordered" evidence="1">
    <location>
        <begin position="342"/>
        <end position="365"/>
    </location>
</feature>
<feature type="compositionally biased region" description="Basic and acidic residues" evidence="1">
    <location>
        <begin position="347"/>
        <end position="356"/>
    </location>
</feature>
<evidence type="ECO:0000313" key="2">
    <source>
        <dbReference type="EMBL" id="TFK93912.1"/>
    </source>
</evidence>
<sequence length="391" mass="42142">MALAALPAELLDAVLAPLTAAPPALAAAARTCSALNPAATRLLYRHLSLSAYARNLSLIHLLAARPSLAGLVRTFSIHLDDAEPAFLPTYTELQRALHLMTNLSSLALYVDASTSWILSPPEGESGQKSGDATSPGLPFHPRLEHLTCNFPLDAHLASFLGQIPALISLTLSSFVSDADPESHSGHAPLTPKHVLIPPSHLPLLEAYTGPAHLLPTLASRPLKAVLLSGDLTLDLLPPAGAPAQDEIMSHLRRQDITADWPPSADSQLQVLSAMTSAPPADLLETLAIAFPNLVCLRLMTTRALWDSPDLGFYSRIASTLETLDRLTVFELAGIHWQSRVKPSSSEAKPKAEEKEWISPPVTPRAALPEVDDEFQADRDYDFDGAFLDWSY</sequence>
<keyword evidence="3" id="KW-1185">Reference proteome</keyword>
<dbReference type="InParanoid" id="A0A5C3PWM2"/>
<evidence type="ECO:0000313" key="3">
    <source>
        <dbReference type="Proteomes" id="UP000308197"/>
    </source>
</evidence>
<evidence type="ECO:0000256" key="1">
    <source>
        <dbReference type="SAM" id="MobiDB-lite"/>
    </source>
</evidence>
<dbReference type="STRING" id="1314778.A0A5C3PWM2"/>
<proteinExistence type="predicted"/>
<dbReference type="EMBL" id="ML210975">
    <property type="protein sequence ID" value="TFK93912.1"/>
    <property type="molecule type" value="Genomic_DNA"/>
</dbReference>
<evidence type="ECO:0008006" key="4">
    <source>
        <dbReference type="Google" id="ProtNLM"/>
    </source>
</evidence>
<reference evidence="2 3" key="1">
    <citation type="journal article" date="2019" name="Nat. Ecol. Evol.">
        <title>Megaphylogeny resolves global patterns of mushroom evolution.</title>
        <authorList>
            <person name="Varga T."/>
            <person name="Krizsan K."/>
            <person name="Foldi C."/>
            <person name="Dima B."/>
            <person name="Sanchez-Garcia M."/>
            <person name="Sanchez-Ramirez S."/>
            <person name="Szollosi G.J."/>
            <person name="Szarkandi J.G."/>
            <person name="Papp V."/>
            <person name="Albert L."/>
            <person name="Andreopoulos W."/>
            <person name="Angelini C."/>
            <person name="Antonin V."/>
            <person name="Barry K.W."/>
            <person name="Bougher N.L."/>
            <person name="Buchanan P."/>
            <person name="Buyck B."/>
            <person name="Bense V."/>
            <person name="Catcheside P."/>
            <person name="Chovatia M."/>
            <person name="Cooper J."/>
            <person name="Damon W."/>
            <person name="Desjardin D."/>
            <person name="Finy P."/>
            <person name="Geml J."/>
            <person name="Haridas S."/>
            <person name="Hughes K."/>
            <person name="Justo A."/>
            <person name="Karasinski D."/>
            <person name="Kautmanova I."/>
            <person name="Kiss B."/>
            <person name="Kocsube S."/>
            <person name="Kotiranta H."/>
            <person name="LaButti K.M."/>
            <person name="Lechner B.E."/>
            <person name="Liimatainen K."/>
            <person name="Lipzen A."/>
            <person name="Lukacs Z."/>
            <person name="Mihaltcheva S."/>
            <person name="Morgado L.N."/>
            <person name="Niskanen T."/>
            <person name="Noordeloos M.E."/>
            <person name="Ohm R.A."/>
            <person name="Ortiz-Santana B."/>
            <person name="Ovrebo C."/>
            <person name="Racz N."/>
            <person name="Riley R."/>
            <person name="Savchenko A."/>
            <person name="Shiryaev A."/>
            <person name="Soop K."/>
            <person name="Spirin V."/>
            <person name="Szebenyi C."/>
            <person name="Tomsovsky M."/>
            <person name="Tulloss R.E."/>
            <person name="Uehling J."/>
            <person name="Grigoriev I.V."/>
            <person name="Vagvolgyi C."/>
            <person name="Papp T."/>
            <person name="Martin F.M."/>
            <person name="Miettinen O."/>
            <person name="Hibbett D.S."/>
            <person name="Nagy L.G."/>
        </authorList>
    </citation>
    <scope>NUCLEOTIDE SEQUENCE [LARGE SCALE GENOMIC DNA]</scope>
    <source>
        <strain evidence="2 3">HHB13444</strain>
    </source>
</reference>
<protein>
    <recommendedName>
        <fullName evidence="4">F-box domain-containing protein</fullName>
    </recommendedName>
</protein>
<gene>
    <name evidence="2" type="ORF">K466DRAFT_561444</name>
</gene>
<dbReference type="AlphaFoldDB" id="A0A5C3PWM2"/>
<organism evidence="2 3">
    <name type="scientific">Polyporus arcularius HHB13444</name>
    <dbReference type="NCBI Taxonomy" id="1314778"/>
    <lineage>
        <taxon>Eukaryota</taxon>
        <taxon>Fungi</taxon>
        <taxon>Dikarya</taxon>
        <taxon>Basidiomycota</taxon>
        <taxon>Agaricomycotina</taxon>
        <taxon>Agaricomycetes</taxon>
        <taxon>Polyporales</taxon>
        <taxon>Polyporaceae</taxon>
        <taxon>Polyporus</taxon>
    </lineage>
</organism>
<dbReference type="Proteomes" id="UP000308197">
    <property type="component" value="Unassembled WGS sequence"/>
</dbReference>
<name>A0A5C3PWM2_9APHY</name>